<protein>
    <submittedName>
        <fullName evidence="1">Uncharacterized protein</fullName>
    </submittedName>
</protein>
<sequence length="124" mass="14472">MLFDQLITLKELKEDPYFREHMLWDALPQEIMAPKCIKEGDKIVYRKPIKGYIPYIDVTGKKPCLFIMRHTAGEFAETIAKIDEIPEEMLLDAVNENRDKISFGMCPINEKVKQWLKKELGALD</sequence>
<name>A0A7C4EKA8_9BACT</name>
<dbReference type="AlphaFoldDB" id="A0A7C4EKA8"/>
<organism evidence="1">
    <name type="scientific">Thermodesulfovibrio aggregans</name>
    <dbReference type="NCBI Taxonomy" id="86166"/>
    <lineage>
        <taxon>Bacteria</taxon>
        <taxon>Pseudomonadati</taxon>
        <taxon>Nitrospirota</taxon>
        <taxon>Thermodesulfovibrionia</taxon>
        <taxon>Thermodesulfovibrionales</taxon>
        <taxon>Thermodesulfovibrionaceae</taxon>
        <taxon>Thermodesulfovibrio</taxon>
    </lineage>
</organism>
<accession>A0A7C4EKA8</accession>
<reference evidence="1" key="1">
    <citation type="journal article" date="2020" name="mSystems">
        <title>Genome- and Community-Level Interaction Insights into Carbon Utilization and Element Cycling Functions of Hydrothermarchaeota in Hydrothermal Sediment.</title>
        <authorList>
            <person name="Zhou Z."/>
            <person name="Liu Y."/>
            <person name="Xu W."/>
            <person name="Pan J."/>
            <person name="Luo Z.H."/>
            <person name="Li M."/>
        </authorList>
    </citation>
    <scope>NUCLEOTIDE SEQUENCE [LARGE SCALE GENOMIC DNA]</scope>
    <source>
        <strain evidence="1">SpSt-788</strain>
    </source>
</reference>
<comment type="caution">
    <text evidence="1">The sequence shown here is derived from an EMBL/GenBank/DDBJ whole genome shotgun (WGS) entry which is preliminary data.</text>
</comment>
<proteinExistence type="predicted"/>
<dbReference type="InterPro" id="IPR059223">
    <property type="entry name" value="DVU0772-like"/>
</dbReference>
<gene>
    <name evidence="1" type="ORF">ENV75_00375</name>
</gene>
<dbReference type="NCBIfam" id="NF045682">
    <property type="entry name" value="DVU0772_fam"/>
    <property type="match status" value="1"/>
</dbReference>
<evidence type="ECO:0000313" key="1">
    <source>
        <dbReference type="EMBL" id="HGG98904.1"/>
    </source>
</evidence>
<dbReference type="EMBL" id="DTHO01000003">
    <property type="protein sequence ID" value="HGG98904.1"/>
    <property type="molecule type" value="Genomic_DNA"/>
</dbReference>